<name>A0ABU6DQX8_9GAMM</name>
<organism evidence="2 3">
    <name type="scientific">Acinetobacter pollinis</name>
    <dbReference type="NCBI Taxonomy" id="2605270"/>
    <lineage>
        <taxon>Bacteria</taxon>
        <taxon>Pseudomonadati</taxon>
        <taxon>Pseudomonadota</taxon>
        <taxon>Gammaproteobacteria</taxon>
        <taxon>Moraxellales</taxon>
        <taxon>Moraxellaceae</taxon>
        <taxon>Acinetobacter</taxon>
    </lineage>
</organism>
<protein>
    <submittedName>
        <fullName evidence="2">DUF3465 domain-containing protein</fullName>
    </submittedName>
</protein>
<evidence type="ECO:0000256" key="1">
    <source>
        <dbReference type="SAM" id="Phobius"/>
    </source>
</evidence>
<keyword evidence="1" id="KW-0812">Transmembrane</keyword>
<feature type="transmembrane region" description="Helical" evidence="1">
    <location>
        <begin position="6"/>
        <end position="23"/>
    </location>
</feature>
<gene>
    <name evidence="2" type="ORF">I2F25_04225</name>
</gene>
<accession>A0ABU6DQX8</accession>
<dbReference type="RefSeq" id="WP_325774816.1">
    <property type="nucleotide sequence ID" value="NZ_VTDN01000003.1"/>
</dbReference>
<sequence>MNNKNIIIFIVGILVTIFAYKAFQNKHRAEPYSNITYQSPQKQAIQSNHAIQSAYQNRQSNIVVQGEGVVRKILPTDQQGIRHQKFILGIGNITVLVAHNIDLAPEVQNLSVGSIVQFKGEYEYNDKGGVLHWTHKDPRHKHEDGWLKFAGKLYQ</sequence>
<dbReference type="EMBL" id="VTDN01000003">
    <property type="protein sequence ID" value="MEB5476265.1"/>
    <property type="molecule type" value="Genomic_DNA"/>
</dbReference>
<dbReference type="Proteomes" id="UP001339883">
    <property type="component" value="Unassembled WGS sequence"/>
</dbReference>
<reference evidence="2 3" key="1">
    <citation type="submission" date="2019-08" db="EMBL/GenBank/DDBJ databases">
        <title>Five species of Acinetobacter isolated from floral nectar and animal pollinators.</title>
        <authorList>
            <person name="Hendry T.A."/>
        </authorList>
    </citation>
    <scope>NUCLEOTIDE SEQUENCE [LARGE SCALE GENOMIC DNA]</scope>
    <source>
        <strain evidence="2 3">MD18.27</strain>
    </source>
</reference>
<proteinExistence type="predicted"/>
<keyword evidence="1" id="KW-1133">Transmembrane helix</keyword>
<evidence type="ECO:0000313" key="3">
    <source>
        <dbReference type="Proteomes" id="UP001339883"/>
    </source>
</evidence>
<keyword evidence="1" id="KW-0472">Membrane</keyword>
<evidence type="ECO:0000313" key="2">
    <source>
        <dbReference type="EMBL" id="MEB5476265.1"/>
    </source>
</evidence>
<keyword evidence="3" id="KW-1185">Reference proteome</keyword>
<comment type="caution">
    <text evidence="2">The sequence shown here is derived from an EMBL/GenBank/DDBJ whole genome shotgun (WGS) entry which is preliminary data.</text>
</comment>
<dbReference type="InterPro" id="IPR021856">
    <property type="entry name" value="DUF3465"/>
</dbReference>
<dbReference type="Pfam" id="PF11948">
    <property type="entry name" value="DUF3465"/>
    <property type="match status" value="1"/>
</dbReference>